<dbReference type="Pfam" id="PF17104">
    <property type="entry name" value="YBL010C_LAA2"/>
    <property type="match status" value="1"/>
</dbReference>
<evidence type="ECO:0000313" key="2">
    <source>
        <dbReference type="EMBL" id="KIP10669.1"/>
    </source>
</evidence>
<accession>A0A0C3NYZ7</accession>
<dbReference type="InterPro" id="IPR031355">
    <property type="entry name" value="YBL010C/LAA2-like"/>
</dbReference>
<sequence>MDDDLEFGASVWGASERISLSVPRPAFSEPSPAPSSSQDGFDDFDDFGTPAETIAASGDEADDEFGDFGDFGEVGVADSIPTSGEEAFEEESVLTPRPSDVWQALRLNSSTSRDVLQRQIDEILGPLWSGDDPSHFTDDPIRQAEGLSQVLVSRESRQLYDLLLPATQPTFKPVNWTRSRIRRQHLITLGIPVNLDEVLPRAGPRLPTLEIHTRPTSAPPAPYTAPVKQSAPAPASRIGTPRSGTPQPGMRSTALATAQMRLGPQPPLDEGKVKSLLDIDPGILLLLPTSTLDKHLSDLREQTANTSALLTYLLEARDALQQDSETYNKLIGELVGEAQKIKTGKRTGPLRRGSGMT</sequence>
<feature type="compositionally biased region" description="Low complexity" evidence="1">
    <location>
        <begin position="23"/>
        <end position="39"/>
    </location>
</feature>
<feature type="region of interest" description="Disordered" evidence="1">
    <location>
        <begin position="21"/>
        <end position="65"/>
    </location>
</feature>
<organism evidence="2 3">
    <name type="scientific">Phlebiopsis gigantea (strain 11061_1 CR5-6)</name>
    <name type="common">White-rot fungus</name>
    <name type="synonym">Peniophora gigantea</name>
    <dbReference type="NCBI Taxonomy" id="745531"/>
    <lineage>
        <taxon>Eukaryota</taxon>
        <taxon>Fungi</taxon>
        <taxon>Dikarya</taxon>
        <taxon>Basidiomycota</taxon>
        <taxon>Agaricomycotina</taxon>
        <taxon>Agaricomycetes</taxon>
        <taxon>Polyporales</taxon>
        <taxon>Phanerochaetaceae</taxon>
        <taxon>Phlebiopsis</taxon>
    </lineage>
</organism>
<dbReference type="OrthoDB" id="5378975at2759"/>
<name>A0A0C3NYZ7_PHLG1</name>
<dbReference type="STRING" id="745531.A0A0C3NYZ7"/>
<dbReference type="HOGENOM" id="CLU_731781_0_0_1"/>
<dbReference type="PANTHER" id="PTHR38698:SF1">
    <property type="entry name" value="FUNGAL PROTEIN"/>
    <property type="match status" value="1"/>
</dbReference>
<dbReference type="AlphaFoldDB" id="A0A0C3NYZ7"/>
<protein>
    <submittedName>
        <fullName evidence="2">Uncharacterized protein</fullName>
    </submittedName>
</protein>
<dbReference type="EMBL" id="KN840452">
    <property type="protein sequence ID" value="KIP10669.1"/>
    <property type="molecule type" value="Genomic_DNA"/>
</dbReference>
<proteinExistence type="predicted"/>
<evidence type="ECO:0000256" key="1">
    <source>
        <dbReference type="SAM" id="MobiDB-lite"/>
    </source>
</evidence>
<keyword evidence="3" id="KW-1185">Reference proteome</keyword>
<dbReference type="Proteomes" id="UP000053257">
    <property type="component" value="Unassembled WGS sequence"/>
</dbReference>
<dbReference type="PANTHER" id="PTHR38698">
    <property type="entry name" value="EXPRESSED PROTEIN"/>
    <property type="match status" value="1"/>
</dbReference>
<reference evidence="2 3" key="1">
    <citation type="journal article" date="2014" name="PLoS Genet.">
        <title>Analysis of the Phlebiopsis gigantea genome, transcriptome and secretome provides insight into its pioneer colonization strategies of wood.</title>
        <authorList>
            <person name="Hori C."/>
            <person name="Ishida T."/>
            <person name="Igarashi K."/>
            <person name="Samejima M."/>
            <person name="Suzuki H."/>
            <person name="Master E."/>
            <person name="Ferreira P."/>
            <person name="Ruiz-Duenas F.J."/>
            <person name="Held B."/>
            <person name="Canessa P."/>
            <person name="Larrondo L.F."/>
            <person name="Schmoll M."/>
            <person name="Druzhinina I.S."/>
            <person name="Kubicek C.P."/>
            <person name="Gaskell J.A."/>
            <person name="Kersten P."/>
            <person name="St John F."/>
            <person name="Glasner J."/>
            <person name="Sabat G."/>
            <person name="Splinter BonDurant S."/>
            <person name="Syed K."/>
            <person name="Yadav J."/>
            <person name="Mgbeahuruike A.C."/>
            <person name="Kovalchuk A."/>
            <person name="Asiegbu F.O."/>
            <person name="Lackner G."/>
            <person name="Hoffmeister D."/>
            <person name="Rencoret J."/>
            <person name="Gutierrez A."/>
            <person name="Sun H."/>
            <person name="Lindquist E."/>
            <person name="Barry K."/>
            <person name="Riley R."/>
            <person name="Grigoriev I.V."/>
            <person name="Henrissat B."/>
            <person name="Kues U."/>
            <person name="Berka R.M."/>
            <person name="Martinez A.T."/>
            <person name="Covert S.F."/>
            <person name="Blanchette R.A."/>
            <person name="Cullen D."/>
        </authorList>
    </citation>
    <scope>NUCLEOTIDE SEQUENCE [LARGE SCALE GENOMIC DNA]</scope>
    <source>
        <strain evidence="2 3">11061_1 CR5-6</strain>
    </source>
</reference>
<feature type="region of interest" description="Disordered" evidence="1">
    <location>
        <begin position="208"/>
        <end position="251"/>
    </location>
</feature>
<gene>
    <name evidence="2" type="ORF">PHLGIDRAFT_65178</name>
</gene>
<evidence type="ECO:0000313" key="3">
    <source>
        <dbReference type="Proteomes" id="UP000053257"/>
    </source>
</evidence>